<dbReference type="Gene3D" id="1.25.40.10">
    <property type="entry name" value="Tetratricopeptide repeat domain"/>
    <property type="match status" value="1"/>
</dbReference>
<protein>
    <submittedName>
        <fullName evidence="3">Catechol O-methyltransferase</fullName>
    </submittedName>
</protein>
<sequence length="683" mass="75329">MGDGEAKAWPLRCPKPLEAVQELLIQYLSSGQGYDDESVSLALQEGNQLFQQKDFSRACDFFGIAYEIGRHHYCYRPLLHDLLLRRALCHSLLGNFKVAQQEIEKALWLIPHEATGLLVAALVYSKLGLVTEANVSFQQAVCSQRELKDLVDCLVAFFCLQHHYADRAVNICTQVLQRSPKCPLALLMRGDAYRFGPASRARQQSAAADYADLLELDFNYQALMCRQAPDPANHTRAEELLLSFHPTLQMQAPKPYHHYALYRHKDPLGVACMVVLAVTKLRLLSSSGKLIRRAQEAYEELLEQRAELQRKVQFLLQSQRQTAASPLAHEVYGPMDPENPHCRRYRRYWMEQAPRAPRPAPQAPPAAQQVAPQAVPQAPPAAAPVPQADVPEATQSCLRRQEAIRLAQQEMEANFNRAPMHAASASASPARPCDQDRSRAGRAGEFSTMPTAAPAAPPASPPELRASGAPRLFASRPAEMERREAAPAPEIWPSREESPKDADVAPIPTEPPAPATVPPAPSPAPSPKARPSEGMDEEQWLFKAKELLKSLGLESSRLPAKDLEFQEAFPSSSSYSKGLKSNKLLQKLEMHGLDCLQDWYTPLDRVHKVREMAICRASVEPPVAVSGLLGVPGHSYVVPRVHARVPGTPATKHRSSLGGSTARSASEERPSRPSSGRAPSSSR</sequence>
<accession>A0ABP0JMI2</accession>
<proteinExistence type="predicted"/>
<feature type="compositionally biased region" description="Basic and acidic residues" evidence="2">
    <location>
        <begin position="493"/>
        <end position="503"/>
    </location>
</feature>
<feature type="compositionally biased region" description="Pro residues" evidence="2">
    <location>
        <begin position="508"/>
        <end position="528"/>
    </location>
</feature>
<dbReference type="Proteomes" id="UP001642464">
    <property type="component" value="Unassembled WGS sequence"/>
</dbReference>
<evidence type="ECO:0000313" key="4">
    <source>
        <dbReference type="Proteomes" id="UP001642464"/>
    </source>
</evidence>
<feature type="compositionally biased region" description="Low complexity" evidence="2">
    <location>
        <begin position="365"/>
        <end position="376"/>
    </location>
</feature>
<evidence type="ECO:0000313" key="3">
    <source>
        <dbReference type="EMBL" id="CAK9015363.1"/>
    </source>
</evidence>
<feature type="compositionally biased region" description="Low complexity" evidence="2">
    <location>
        <begin position="419"/>
        <end position="432"/>
    </location>
</feature>
<feature type="region of interest" description="Disordered" evidence="2">
    <location>
        <begin position="419"/>
        <end position="467"/>
    </location>
</feature>
<feature type="region of interest" description="Disordered" evidence="2">
    <location>
        <begin position="644"/>
        <end position="683"/>
    </location>
</feature>
<feature type="region of interest" description="Disordered" evidence="2">
    <location>
        <begin position="353"/>
        <end position="391"/>
    </location>
</feature>
<feature type="region of interest" description="Disordered" evidence="2">
    <location>
        <begin position="480"/>
        <end position="535"/>
    </location>
</feature>
<dbReference type="EMBL" id="CAXAMM010007780">
    <property type="protein sequence ID" value="CAK9015363.1"/>
    <property type="molecule type" value="Genomic_DNA"/>
</dbReference>
<gene>
    <name evidence="3" type="ORF">SCF082_LOCUS12721</name>
</gene>
<organism evidence="3 4">
    <name type="scientific">Durusdinium trenchii</name>
    <dbReference type="NCBI Taxonomy" id="1381693"/>
    <lineage>
        <taxon>Eukaryota</taxon>
        <taxon>Sar</taxon>
        <taxon>Alveolata</taxon>
        <taxon>Dinophyceae</taxon>
        <taxon>Suessiales</taxon>
        <taxon>Symbiodiniaceae</taxon>
        <taxon>Durusdinium</taxon>
    </lineage>
</organism>
<evidence type="ECO:0000256" key="1">
    <source>
        <dbReference type="SAM" id="Coils"/>
    </source>
</evidence>
<comment type="caution">
    <text evidence="3">The sequence shown here is derived from an EMBL/GenBank/DDBJ whole genome shotgun (WGS) entry which is preliminary data.</text>
</comment>
<dbReference type="InterPro" id="IPR011990">
    <property type="entry name" value="TPR-like_helical_dom_sf"/>
</dbReference>
<keyword evidence="1" id="KW-0175">Coiled coil</keyword>
<name>A0ABP0JMI2_9DINO</name>
<evidence type="ECO:0000256" key="2">
    <source>
        <dbReference type="SAM" id="MobiDB-lite"/>
    </source>
</evidence>
<feature type="coiled-coil region" evidence="1">
    <location>
        <begin position="291"/>
        <end position="318"/>
    </location>
</feature>
<keyword evidence="4" id="KW-1185">Reference proteome</keyword>
<dbReference type="SUPFAM" id="SSF48452">
    <property type="entry name" value="TPR-like"/>
    <property type="match status" value="1"/>
</dbReference>
<reference evidence="3 4" key="1">
    <citation type="submission" date="2024-02" db="EMBL/GenBank/DDBJ databases">
        <authorList>
            <person name="Chen Y."/>
            <person name="Shah S."/>
            <person name="Dougan E. K."/>
            <person name="Thang M."/>
            <person name="Chan C."/>
        </authorList>
    </citation>
    <scope>NUCLEOTIDE SEQUENCE [LARGE SCALE GENOMIC DNA]</scope>
</reference>
<feature type="compositionally biased region" description="Low complexity" evidence="2">
    <location>
        <begin position="672"/>
        <end position="683"/>
    </location>
</feature>